<comment type="similarity">
    <text evidence="2 9">Belongs to the mitochondrial carrier (TC 2.A.29) family.</text>
</comment>
<dbReference type="PANTHER" id="PTHR45758">
    <property type="entry name" value="MITOFERRIN-1-RELATED"/>
    <property type="match status" value="1"/>
</dbReference>
<evidence type="ECO:0000313" key="12">
    <source>
        <dbReference type="Proteomes" id="UP000574390"/>
    </source>
</evidence>
<dbReference type="Pfam" id="PF00153">
    <property type="entry name" value="Mito_carr"/>
    <property type="match status" value="1"/>
</dbReference>
<evidence type="ECO:0000256" key="8">
    <source>
        <dbReference type="PROSITE-ProRule" id="PRU00282"/>
    </source>
</evidence>
<keyword evidence="6" id="KW-0496">Mitochondrion</keyword>
<dbReference type="GO" id="GO:0048250">
    <property type="term" value="P:iron import into the mitochondrion"/>
    <property type="evidence" value="ECO:0007669"/>
    <property type="project" value="TreeGrafter"/>
</dbReference>
<accession>A0A7J6UH71</accession>
<dbReference type="PROSITE" id="PS50920">
    <property type="entry name" value="SOLCAR"/>
    <property type="match status" value="1"/>
</dbReference>
<reference evidence="11 12" key="1">
    <citation type="submission" date="2020-04" db="EMBL/GenBank/DDBJ databases">
        <title>Perkinsus olseni comparative genomics.</title>
        <authorList>
            <person name="Bogema D.R."/>
        </authorList>
    </citation>
    <scope>NUCLEOTIDE SEQUENCE [LARGE SCALE GENOMIC DNA]</scope>
    <source>
        <strain evidence="11">ATCC PRA-205</strain>
    </source>
</reference>
<dbReference type="EMBL" id="JABANM010000088">
    <property type="protein sequence ID" value="KAF4756574.1"/>
    <property type="molecule type" value="Genomic_DNA"/>
</dbReference>
<dbReference type="InterPro" id="IPR023395">
    <property type="entry name" value="MCP_dom_sf"/>
</dbReference>
<dbReference type="Gene3D" id="1.50.40.10">
    <property type="entry name" value="Mitochondrial carrier domain"/>
    <property type="match status" value="1"/>
</dbReference>
<dbReference type="GO" id="GO:0031966">
    <property type="term" value="C:mitochondrial membrane"/>
    <property type="evidence" value="ECO:0007669"/>
    <property type="project" value="UniProtKB-SubCell"/>
</dbReference>
<evidence type="ECO:0000313" key="11">
    <source>
        <dbReference type="EMBL" id="KAF4756574.1"/>
    </source>
</evidence>
<evidence type="ECO:0000256" key="5">
    <source>
        <dbReference type="ARBA" id="ARBA00022989"/>
    </source>
</evidence>
<dbReference type="Proteomes" id="UP000574390">
    <property type="component" value="Unassembled WGS sequence"/>
</dbReference>
<protein>
    <submittedName>
        <fullName evidence="11">Uncharacterized protein</fullName>
    </submittedName>
</protein>
<dbReference type="PANTHER" id="PTHR45758:SF19">
    <property type="entry name" value="CARRIER PROTEIN, PUTATIVE-RELATED"/>
    <property type="match status" value="1"/>
</dbReference>
<feature type="transmembrane region" description="Helical" evidence="10">
    <location>
        <begin position="25"/>
        <end position="44"/>
    </location>
</feature>
<feature type="transmembrane region" description="Helical" evidence="10">
    <location>
        <begin position="65"/>
        <end position="86"/>
    </location>
</feature>
<keyword evidence="4 8" id="KW-0812">Transmembrane</keyword>
<gene>
    <name evidence="11" type="ORF">FOZ62_022359</name>
</gene>
<evidence type="ECO:0000256" key="6">
    <source>
        <dbReference type="ARBA" id="ARBA00023128"/>
    </source>
</evidence>
<comment type="subcellular location">
    <subcellularLocation>
        <location evidence="1">Mitochondrion membrane</location>
        <topology evidence="1">Multi-pass membrane protein</topology>
    </subcellularLocation>
</comment>
<feature type="transmembrane region" description="Helical" evidence="10">
    <location>
        <begin position="122"/>
        <end position="140"/>
    </location>
</feature>
<evidence type="ECO:0000256" key="4">
    <source>
        <dbReference type="ARBA" id="ARBA00022692"/>
    </source>
</evidence>
<sequence>MKNVLVYTRSSSSSLGGGVGVVKELYKGIGVAAIGGIPAGALYFTSYHIIRQSMSSSSSIHGDYAVIDLTAGFIAEGISCMVWVPIDVCKEQLQTQKELGITNFKGSIDALRANSLSRLYKGYWATLASFGPFSALYFAFAQKYPECMKPFGNIDNNMNMSSDNTVINWGVIDDRNNNNDVQWLASPIITKHHFKGTMIGMTLCGWRVLQIIHAHPRIALLEMHLGDECDKMDKMHKNSLIEHTARLHSDVHKYRLRKDIAVNQTVVGMYDEEEDKILRRIALEVRVQGRRIADCLERG</sequence>
<proteinExistence type="inferred from homology"/>
<evidence type="ECO:0000256" key="10">
    <source>
        <dbReference type="SAM" id="Phobius"/>
    </source>
</evidence>
<keyword evidence="7 8" id="KW-0472">Membrane</keyword>
<evidence type="ECO:0000256" key="2">
    <source>
        <dbReference type="ARBA" id="ARBA00006375"/>
    </source>
</evidence>
<evidence type="ECO:0000256" key="3">
    <source>
        <dbReference type="ARBA" id="ARBA00022448"/>
    </source>
</evidence>
<evidence type="ECO:0000256" key="9">
    <source>
        <dbReference type="RuleBase" id="RU000488"/>
    </source>
</evidence>
<dbReference type="GO" id="GO:0015093">
    <property type="term" value="F:ferrous iron transmembrane transporter activity"/>
    <property type="evidence" value="ECO:0007669"/>
    <property type="project" value="TreeGrafter"/>
</dbReference>
<name>A0A7J6UH71_PEROL</name>
<dbReference type="InterPro" id="IPR018108">
    <property type="entry name" value="MCP_transmembrane"/>
</dbReference>
<dbReference type="SUPFAM" id="SSF103506">
    <property type="entry name" value="Mitochondrial carrier"/>
    <property type="match status" value="1"/>
</dbReference>
<keyword evidence="3 9" id="KW-0813">Transport</keyword>
<organism evidence="11 12">
    <name type="scientific">Perkinsus olseni</name>
    <name type="common">Perkinsus atlanticus</name>
    <dbReference type="NCBI Taxonomy" id="32597"/>
    <lineage>
        <taxon>Eukaryota</taxon>
        <taxon>Sar</taxon>
        <taxon>Alveolata</taxon>
        <taxon>Perkinsozoa</taxon>
        <taxon>Perkinsea</taxon>
        <taxon>Perkinsida</taxon>
        <taxon>Perkinsidae</taxon>
        <taxon>Perkinsus</taxon>
    </lineage>
</organism>
<dbReference type="AlphaFoldDB" id="A0A7J6UH71"/>
<evidence type="ECO:0000256" key="7">
    <source>
        <dbReference type="ARBA" id="ARBA00023136"/>
    </source>
</evidence>
<feature type="repeat" description="Solcar" evidence="8">
    <location>
        <begin position="63"/>
        <end position="147"/>
    </location>
</feature>
<comment type="caution">
    <text evidence="11">The sequence shown here is derived from an EMBL/GenBank/DDBJ whole genome shotgun (WGS) entry which is preliminary data.</text>
</comment>
<evidence type="ECO:0000256" key="1">
    <source>
        <dbReference type="ARBA" id="ARBA00004225"/>
    </source>
</evidence>
<keyword evidence="5 10" id="KW-1133">Transmembrane helix</keyword>